<keyword evidence="6" id="KW-0812">Transmembrane</keyword>
<dbReference type="EMBL" id="AP028216">
    <property type="protein sequence ID" value="BEI92583.1"/>
    <property type="molecule type" value="Genomic_DNA"/>
</dbReference>
<gene>
    <name evidence="8" type="primary">vps29</name>
    <name evidence="8" type="ORF">CcaverHIS019_0502110</name>
</gene>
<dbReference type="Pfam" id="PF12850">
    <property type="entry name" value="Metallophos_2"/>
    <property type="match status" value="1"/>
</dbReference>
<dbReference type="GO" id="GO:0042147">
    <property type="term" value="P:retrograde transport, endosome to Golgi"/>
    <property type="evidence" value="ECO:0007669"/>
    <property type="project" value="InterPro"/>
</dbReference>
<dbReference type="GO" id="GO:0015031">
    <property type="term" value="P:protein transport"/>
    <property type="evidence" value="ECO:0007669"/>
    <property type="project" value="UniProtKB-KW"/>
</dbReference>
<sequence length="349" mass="38424">MVLVLVIGDLHIPTLTHDLPAKFKKLLVPGKIQQILCTGNVSDKETLDYLRTIAPELHVVRGEFDDNSHFPLSLTIPHQSVRIGVVHGQQVVPAGNRDMLAALARQMDVDVLISGGTHRFEAFDFDGRFFVNPGSATGAWSGLDGDSTPSFALLDVQGPVIVTYVYQLVDGEVKVDKVEYRKPDPPRDGQQDQSSAWTSLASGWNLAAAREQYSQFQPWRDIRPSKRDLTSRSNMLYPNTDIALFAMADPTDLINLYLPNPSHTPSRDHHVALRNARAAYSVHIAKVSAGVLGGLAFIIIVIALVLRFRKHRIQTELPTVLVTSPRSPHVWVVPPGAEVDLAHLAPPKS</sequence>
<evidence type="ECO:0000313" key="9">
    <source>
        <dbReference type="Proteomes" id="UP001233271"/>
    </source>
</evidence>
<dbReference type="InterPro" id="IPR024654">
    <property type="entry name" value="Calcineurin-like_PHP_lpxH"/>
</dbReference>
<reference evidence="8" key="1">
    <citation type="journal article" date="2023" name="BMC Genomics">
        <title>Chromosome-level genome assemblies of Cutaneotrichosporon spp. (Trichosporonales, Basidiomycota) reveal imbalanced evolution between nucleotide sequences and chromosome synteny.</title>
        <authorList>
            <person name="Kobayashi Y."/>
            <person name="Kayamori A."/>
            <person name="Aoki K."/>
            <person name="Shiwa Y."/>
            <person name="Matsutani M."/>
            <person name="Fujita N."/>
            <person name="Sugita T."/>
            <person name="Iwasaki W."/>
            <person name="Tanaka N."/>
            <person name="Takashima M."/>
        </authorList>
    </citation>
    <scope>NUCLEOTIDE SEQUENCE</scope>
    <source>
        <strain evidence="8">HIS019</strain>
    </source>
</reference>
<dbReference type="RefSeq" id="XP_060457848.1">
    <property type="nucleotide sequence ID" value="XM_060601346.1"/>
</dbReference>
<keyword evidence="6" id="KW-0472">Membrane</keyword>
<dbReference type="GO" id="GO:0030904">
    <property type="term" value="C:retromer complex"/>
    <property type="evidence" value="ECO:0007669"/>
    <property type="project" value="InterPro"/>
</dbReference>
<dbReference type="SUPFAM" id="SSF56300">
    <property type="entry name" value="Metallo-dependent phosphatases"/>
    <property type="match status" value="1"/>
</dbReference>
<dbReference type="Gene3D" id="3.60.21.10">
    <property type="match status" value="1"/>
</dbReference>
<dbReference type="FunFam" id="3.60.21.10:FF:000015">
    <property type="entry name" value="Vacuolar protein sorting-associated protein 29"/>
    <property type="match status" value="1"/>
</dbReference>
<dbReference type="GeneID" id="85496453"/>
<keyword evidence="6" id="KW-1133">Transmembrane helix</keyword>
<dbReference type="NCBIfam" id="TIGR00040">
    <property type="entry name" value="yfcE"/>
    <property type="match status" value="1"/>
</dbReference>
<keyword evidence="4" id="KW-0653">Protein transport</keyword>
<feature type="domain" description="Calcineurin-like phosphoesterase" evidence="7">
    <location>
        <begin position="4"/>
        <end position="157"/>
    </location>
</feature>
<evidence type="ECO:0000259" key="7">
    <source>
        <dbReference type="Pfam" id="PF12850"/>
    </source>
</evidence>
<dbReference type="GO" id="GO:0031410">
    <property type="term" value="C:cytoplasmic vesicle"/>
    <property type="evidence" value="ECO:0007669"/>
    <property type="project" value="UniProtKB-ARBA"/>
</dbReference>
<evidence type="ECO:0000256" key="6">
    <source>
        <dbReference type="SAM" id="Phobius"/>
    </source>
</evidence>
<evidence type="ECO:0000256" key="3">
    <source>
        <dbReference type="ARBA" id="ARBA00022448"/>
    </source>
</evidence>
<dbReference type="AlphaFoldDB" id="A0AA48QWP6"/>
<comment type="similarity">
    <text evidence="1 5">Belongs to the VPS29 family.</text>
</comment>
<evidence type="ECO:0000313" key="8">
    <source>
        <dbReference type="EMBL" id="BEI92583.1"/>
    </source>
</evidence>
<name>A0AA48QWP6_9TREE</name>
<dbReference type="CDD" id="cd07394">
    <property type="entry name" value="MPP_Vps29"/>
    <property type="match status" value="1"/>
</dbReference>
<dbReference type="InterPro" id="IPR028661">
    <property type="entry name" value="Vps29"/>
</dbReference>
<keyword evidence="3" id="KW-0813">Transport</keyword>
<accession>A0AA48QWP6</accession>
<dbReference type="Proteomes" id="UP001233271">
    <property type="component" value="Chromosome 5"/>
</dbReference>
<dbReference type="PANTHER" id="PTHR11124">
    <property type="entry name" value="VACUOLAR SORTING PROTEIN VPS29"/>
    <property type="match status" value="1"/>
</dbReference>
<organism evidence="8 9">
    <name type="scientific">Cutaneotrichosporon cavernicola</name>
    <dbReference type="NCBI Taxonomy" id="279322"/>
    <lineage>
        <taxon>Eukaryota</taxon>
        <taxon>Fungi</taxon>
        <taxon>Dikarya</taxon>
        <taxon>Basidiomycota</taxon>
        <taxon>Agaricomycotina</taxon>
        <taxon>Tremellomycetes</taxon>
        <taxon>Trichosporonales</taxon>
        <taxon>Trichosporonaceae</taxon>
        <taxon>Cutaneotrichosporon</taxon>
    </lineage>
</organism>
<dbReference type="GO" id="GO:0005829">
    <property type="term" value="C:cytosol"/>
    <property type="evidence" value="ECO:0007669"/>
    <property type="project" value="GOC"/>
</dbReference>
<dbReference type="KEGG" id="ccac:CcaHIS019_0502110"/>
<proteinExistence type="inferred from homology"/>
<evidence type="ECO:0000256" key="4">
    <source>
        <dbReference type="ARBA" id="ARBA00022927"/>
    </source>
</evidence>
<keyword evidence="9" id="KW-1185">Reference proteome</keyword>
<evidence type="ECO:0000256" key="5">
    <source>
        <dbReference type="RuleBase" id="RU362040"/>
    </source>
</evidence>
<dbReference type="InterPro" id="IPR029052">
    <property type="entry name" value="Metallo-depent_PP-like"/>
</dbReference>
<dbReference type="InterPro" id="IPR000979">
    <property type="entry name" value="Phosphodiesterase_MJ0936/Vps29"/>
</dbReference>
<feature type="transmembrane region" description="Helical" evidence="6">
    <location>
        <begin position="287"/>
        <end position="306"/>
    </location>
</feature>
<evidence type="ECO:0000256" key="2">
    <source>
        <dbReference type="ARBA" id="ARBA00017767"/>
    </source>
</evidence>
<protein>
    <recommendedName>
        <fullName evidence="2 5">Vacuolar protein sorting-associated protein 29</fullName>
    </recommendedName>
</protein>
<evidence type="ECO:0000256" key="1">
    <source>
        <dbReference type="ARBA" id="ARBA00005945"/>
    </source>
</evidence>